<dbReference type="SUPFAM" id="SSF103473">
    <property type="entry name" value="MFS general substrate transporter"/>
    <property type="match status" value="2"/>
</dbReference>
<evidence type="ECO:0000256" key="7">
    <source>
        <dbReference type="SAM" id="Phobius"/>
    </source>
</evidence>
<feature type="transmembrane region" description="Helical" evidence="7">
    <location>
        <begin position="125"/>
        <end position="144"/>
    </location>
</feature>
<feature type="transmembrane region" description="Helical" evidence="7">
    <location>
        <begin position="552"/>
        <end position="571"/>
    </location>
</feature>
<evidence type="ECO:0000256" key="5">
    <source>
        <dbReference type="ARBA" id="ARBA00023136"/>
    </source>
</evidence>
<dbReference type="Gene3D" id="1.20.1250.20">
    <property type="entry name" value="MFS general substrate transporter like domains"/>
    <property type="match status" value="1"/>
</dbReference>
<dbReference type="EMBL" id="MVGT01001777">
    <property type="protein sequence ID" value="OVA10918.1"/>
    <property type="molecule type" value="Genomic_DNA"/>
</dbReference>
<dbReference type="PANTHER" id="PTHR11654">
    <property type="entry name" value="OLIGOPEPTIDE TRANSPORTER-RELATED"/>
    <property type="match status" value="1"/>
</dbReference>
<comment type="subcellular location">
    <subcellularLocation>
        <location evidence="1">Membrane</location>
        <topology evidence="1">Multi-pass membrane protein</topology>
    </subcellularLocation>
</comment>
<dbReference type="InterPro" id="IPR036259">
    <property type="entry name" value="MFS_trans_sf"/>
</dbReference>
<feature type="chain" id="PRO_5012713129" evidence="8">
    <location>
        <begin position="24"/>
        <end position="633"/>
    </location>
</feature>
<evidence type="ECO:0000256" key="3">
    <source>
        <dbReference type="ARBA" id="ARBA00022692"/>
    </source>
</evidence>
<feature type="signal peptide" evidence="8">
    <location>
        <begin position="1"/>
        <end position="23"/>
    </location>
</feature>
<feature type="transmembrane region" description="Helical" evidence="7">
    <location>
        <begin position="353"/>
        <end position="372"/>
    </location>
</feature>
<evidence type="ECO:0000313" key="9">
    <source>
        <dbReference type="EMBL" id="OVA10918.1"/>
    </source>
</evidence>
<evidence type="ECO:0000313" key="10">
    <source>
        <dbReference type="Proteomes" id="UP000195402"/>
    </source>
</evidence>
<name>A0A200QK87_MACCD</name>
<reference evidence="9 10" key="1">
    <citation type="journal article" date="2017" name="Mol. Plant">
        <title>The Genome of Medicinal Plant Macleaya cordata Provides New Insights into Benzylisoquinoline Alkaloids Metabolism.</title>
        <authorList>
            <person name="Liu X."/>
            <person name="Liu Y."/>
            <person name="Huang P."/>
            <person name="Ma Y."/>
            <person name="Qing Z."/>
            <person name="Tang Q."/>
            <person name="Cao H."/>
            <person name="Cheng P."/>
            <person name="Zheng Y."/>
            <person name="Yuan Z."/>
            <person name="Zhou Y."/>
            <person name="Liu J."/>
            <person name="Tang Z."/>
            <person name="Zhuo Y."/>
            <person name="Zhang Y."/>
            <person name="Yu L."/>
            <person name="Huang J."/>
            <person name="Yang P."/>
            <person name="Peng Q."/>
            <person name="Zhang J."/>
            <person name="Jiang W."/>
            <person name="Zhang Z."/>
            <person name="Lin K."/>
            <person name="Ro D.K."/>
            <person name="Chen X."/>
            <person name="Xiong X."/>
            <person name="Shang Y."/>
            <person name="Huang S."/>
            <person name="Zeng J."/>
        </authorList>
    </citation>
    <scope>NUCLEOTIDE SEQUENCE [LARGE SCALE GENOMIC DNA]</scope>
    <source>
        <strain evidence="10">cv. BLH2017</strain>
        <tissue evidence="9">Root</tissue>
    </source>
</reference>
<keyword evidence="3 7" id="KW-0812">Transmembrane</keyword>
<organism evidence="9 10">
    <name type="scientific">Macleaya cordata</name>
    <name type="common">Five-seeded plume-poppy</name>
    <name type="synonym">Bocconia cordata</name>
    <dbReference type="NCBI Taxonomy" id="56857"/>
    <lineage>
        <taxon>Eukaryota</taxon>
        <taxon>Viridiplantae</taxon>
        <taxon>Streptophyta</taxon>
        <taxon>Embryophyta</taxon>
        <taxon>Tracheophyta</taxon>
        <taxon>Spermatophyta</taxon>
        <taxon>Magnoliopsida</taxon>
        <taxon>Ranunculales</taxon>
        <taxon>Papaveraceae</taxon>
        <taxon>Papaveroideae</taxon>
        <taxon>Macleaya</taxon>
    </lineage>
</organism>
<feature type="region of interest" description="Disordered" evidence="6">
    <location>
        <begin position="602"/>
        <end position="633"/>
    </location>
</feature>
<feature type="compositionally biased region" description="Basic and acidic residues" evidence="6">
    <location>
        <begin position="602"/>
        <end position="612"/>
    </location>
</feature>
<keyword evidence="4 7" id="KW-1133">Transmembrane helix</keyword>
<evidence type="ECO:0000256" key="8">
    <source>
        <dbReference type="SAM" id="SignalP"/>
    </source>
</evidence>
<evidence type="ECO:0000256" key="4">
    <source>
        <dbReference type="ARBA" id="ARBA00022989"/>
    </source>
</evidence>
<feature type="transmembrane region" description="Helical" evidence="7">
    <location>
        <begin position="164"/>
        <end position="188"/>
    </location>
</feature>
<feature type="transmembrane region" description="Helical" evidence="7">
    <location>
        <begin position="93"/>
        <end position="113"/>
    </location>
</feature>
<gene>
    <name evidence="9" type="ORF">BVC80_8751g12</name>
</gene>
<keyword evidence="8" id="KW-0732">Signal</keyword>
<evidence type="ECO:0000256" key="1">
    <source>
        <dbReference type="ARBA" id="ARBA00004141"/>
    </source>
</evidence>
<feature type="transmembrane region" description="Helical" evidence="7">
    <location>
        <begin position="392"/>
        <end position="410"/>
    </location>
</feature>
<feature type="transmembrane region" description="Helical" evidence="7">
    <location>
        <begin position="431"/>
        <end position="450"/>
    </location>
</feature>
<dbReference type="OMA" id="CLEPNCI"/>
<accession>A0A200QK87</accession>
<feature type="transmembrane region" description="Helical" evidence="7">
    <location>
        <begin position="513"/>
        <end position="532"/>
    </location>
</feature>
<comment type="similarity">
    <text evidence="2">Belongs to the major facilitator superfamily. Proton-dependent oligopeptide transporter (POT/PTR) (TC 2.A.17) family.</text>
</comment>
<dbReference type="OrthoDB" id="8904098at2759"/>
<keyword evidence="5 7" id="KW-0472">Membrane</keyword>
<protein>
    <submittedName>
        <fullName evidence="9">Proton-dependent oligopeptide transporter family</fullName>
    </submittedName>
</protein>
<sequence length="633" mass="70571">MAFVSLLLQKFVSLLPFVVPAASNNLSAMETKEAAIPDTKPSSNQCNIRRGGYRATTFIFVLAGLENMGFVANMVSLVLYFMNVMYFDLSGSATTLTNFMGATFLLSLLGGFISDTYLNRLTTCLIFGFVELLGLMVLTIQAHYHKLQPDKCDKLPCIKGGQALLFYISLCLYAVGAGGVRGSVPALGGDQFDPKDPKQKKSLASYFNWLLLSITVGATLGVTIIVNVSTKKGWDLGFLICLLTAFVGFVVVAFGKPFYRIQEPGDSPIIRIAQVVVVAFRNRSLPFTKTADELYEINEKETSYDDEIIQHTNQFRCLDKAAILPRDSNPDPWKVCTVTQVEEVKILTRMFPILASTIIMNTCLAQLQTFSIQQGNIMDLHLGSFKVPPPTIPVIPLVFMSVLIPIYEFVFVPFARKITKHPAGITQLQRVGVGLVISAISMAVAAIVEVKRRNRAIKDPFNPISLFWLSYQYGIFGIADMFTLVGLLEFFYKEAPLRMKSLSTSFTWLSLSLGYFLSSVLVEIINSITKHLTKRKEGWLFGIDLNRNNLDLFYWFLAILSCLNFTNYLYWASWYKYKPDDADSDDQLKVMAASDGSAFNKEEATEDFEAKKNGAASPAHPESTKEKEDGQEE</sequence>
<keyword evidence="10" id="KW-1185">Reference proteome</keyword>
<evidence type="ECO:0000256" key="6">
    <source>
        <dbReference type="SAM" id="MobiDB-lite"/>
    </source>
</evidence>
<dbReference type="GO" id="GO:0022857">
    <property type="term" value="F:transmembrane transporter activity"/>
    <property type="evidence" value="ECO:0007669"/>
    <property type="project" value="InterPro"/>
</dbReference>
<feature type="transmembrane region" description="Helical" evidence="7">
    <location>
        <begin position="236"/>
        <end position="255"/>
    </location>
</feature>
<feature type="transmembrane region" description="Helical" evidence="7">
    <location>
        <begin position="209"/>
        <end position="230"/>
    </location>
</feature>
<dbReference type="InParanoid" id="A0A200QK87"/>
<feature type="transmembrane region" description="Helical" evidence="7">
    <location>
        <begin position="470"/>
        <end position="492"/>
    </location>
</feature>
<dbReference type="InterPro" id="IPR000109">
    <property type="entry name" value="POT_fam"/>
</dbReference>
<dbReference type="Proteomes" id="UP000195402">
    <property type="component" value="Unassembled WGS sequence"/>
</dbReference>
<dbReference type="Pfam" id="PF00854">
    <property type="entry name" value="PTR2"/>
    <property type="match status" value="1"/>
</dbReference>
<feature type="compositionally biased region" description="Basic and acidic residues" evidence="6">
    <location>
        <begin position="622"/>
        <end position="633"/>
    </location>
</feature>
<proteinExistence type="inferred from homology"/>
<feature type="transmembrane region" description="Helical" evidence="7">
    <location>
        <begin position="58"/>
        <end position="81"/>
    </location>
</feature>
<evidence type="ECO:0000256" key="2">
    <source>
        <dbReference type="ARBA" id="ARBA00005982"/>
    </source>
</evidence>
<dbReference type="AlphaFoldDB" id="A0A200QK87"/>
<comment type="caution">
    <text evidence="9">The sequence shown here is derived from an EMBL/GenBank/DDBJ whole genome shotgun (WGS) entry which is preliminary data.</text>
</comment>
<dbReference type="GO" id="GO:0016020">
    <property type="term" value="C:membrane"/>
    <property type="evidence" value="ECO:0007669"/>
    <property type="project" value="UniProtKB-SubCell"/>
</dbReference>